<accession>A0A6P8BV10</accession>
<reference evidence="1" key="1">
    <citation type="journal article" date="2020" name="Plant Biotechnol. J.">
        <title>The pomegranate (Punica granatum L.) draft genome dissects genetic divergence between soft- and hard-seeded cultivars.</title>
        <authorList>
            <person name="Luo X."/>
            <person name="Li H."/>
            <person name="Wu Z."/>
            <person name="Yao W."/>
            <person name="Zhao P."/>
            <person name="Cao D."/>
            <person name="Yu H."/>
            <person name="Li K."/>
            <person name="Poudel K."/>
            <person name="Zhao D."/>
            <person name="Zhang F."/>
            <person name="Xia X."/>
            <person name="Chen L."/>
            <person name="Wang Q."/>
            <person name="Jing D."/>
            <person name="Cao S."/>
        </authorList>
    </citation>
    <scope>NUCLEOTIDE SEQUENCE [LARGE SCALE GENOMIC DNA]</scope>
    <source>
        <strain evidence="1">cv. Tunisia</strain>
    </source>
</reference>
<gene>
    <name evidence="2" type="primary">LOC116189280</name>
</gene>
<dbReference type="GeneID" id="116189280"/>
<keyword evidence="1" id="KW-1185">Reference proteome</keyword>
<sequence length="177" mass="19994">MLFDLLMFWSIKGLNISKQRSIFSQEWNGIKQREDDEDGLVCSLVVRNGTIALPTIPSLSESSFCSSFHGTCFPHFCPLRPWSRTLQAALTTTTRIKFADRSSEESLVQLTGSVDPADNLRWSIQVYKAVKDTNTGGSSAEKDGETYSQGIMEELKSKDRWVSRAILYKRFHESSTI</sequence>
<evidence type="ECO:0000313" key="2">
    <source>
        <dbReference type="RefSeq" id="XP_031374732.1"/>
    </source>
</evidence>
<name>A0A6P8BV10_PUNGR</name>
<proteinExistence type="predicted"/>
<dbReference type="Proteomes" id="UP000515151">
    <property type="component" value="Chromosome 8"/>
</dbReference>
<evidence type="ECO:0000313" key="1">
    <source>
        <dbReference type="Proteomes" id="UP000515151"/>
    </source>
</evidence>
<protein>
    <submittedName>
        <fullName evidence="2">Uncharacterized protein LOC116189280 isoform X1</fullName>
    </submittedName>
</protein>
<dbReference type="RefSeq" id="XP_031374732.1">
    <property type="nucleotide sequence ID" value="XM_031518872.1"/>
</dbReference>
<dbReference type="AlphaFoldDB" id="A0A6P8BV10"/>
<reference evidence="2" key="2">
    <citation type="submission" date="2025-08" db="UniProtKB">
        <authorList>
            <consortium name="RefSeq"/>
        </authorList>
    </citation>
    <scope>IDENTIFICATION</scope>
    <source>
        <tissue evidence="2">Leaf</tissue>
    </source>
</reference>
<organism evidence="1 2">
    <name type="scientific">Punica granatum</name>
    <name type="common">Pomegranate</name>
    <dbReference type="NCBI Taxonomy" id="22663"/>
    <lineage>
        <taxon>Eukaryota</taxon>
        <taxon>Viridiplantae</taxon>
        <taxon>Streptophyta</taxon>
        <taxon>Embryophyta</taxon>
        <taxon>Tracheophyta</taxon>
        <taxon>Spermatophyta</taxon>
        <taxon>Magnoliopsida</taxon>
        <taxon>eudicotyledons</taxon>
        <taxon>Gunneridae</taxon>
        <taxon>Pentapetalae</taxon>
        <taxon>rosids</taxon>
        <taxon>malvids</taxon>
        <taxon>Myrtales</taxon>
        <taxon>Lythraceae</taxon>
        <taxon>Punica</taxon>
    </lineage>
</organism>